<dbReference type="EC" id="6.3.4.19" evidence="8"/>
<name>A0ABS5PQ02_9FIRM</name>
<comment type="domain">
    <text evidence="8">The N-terminal region contains the highly conserved SGGXDS motif, predicted to be a P-loop motif involved in ATP binding.</text>
</comment>
<feature type="binding site" evidence="8">
    <location>
        <begin position="26"/>
        <end position="31"/>
    </location>
    <ligand>
        <name>ATP</name>
        <dbReference type="ChEBI" id="CHEBI:30616"/>
    </ligand>
</feature>
<evidence type="ECO:0000256" key="3">
    <source>
        <dbReference type="ARBA" id="ARBA00022598"/>
    </source>
</evidence>
<dbReference type="NCBIfam" id="TIGR02433">
    <property type="entry name" value="lysidine_TilS_C"/>
    <property type="match status" value="1"/>
</dbReference>
<dbReference type="Pfam" id="PF01171">
    <property type="entry name" value="ATP_bind_3"/>
    <property type="match status" value="1"/>
</dbReference>
<evidence type="ECO:0000256" key="1">
    <source>
        <dbReference type="ARBA" id="ARBA00004496"/>
    </source>
</evidence>
<keyword evidence="11" id="KW-1185">Reference proteome</keyword>
<dbReference type="InterPro" id="IPR012796">
    <property type="entry name" value="Lysidine-tRNA-synth_C"/>
</dbReference>
<evidence type="ECO:0000256" key="6">
    <source>
        <dbReference type="ARBA" id="ARBA00022840"/>
    </source>
</evidence>
<evidence type="ECO:0000313" key="10">
    <source>
        <dbReference type="EMBL" id="MBS7527243.1"/>
    </source>
</evidence>
<dbReference type="Gene3D" id="3.40.50.620">
    <property type="entry name" value="HUPs"/>
    <property type="match status" value="1"/>
</dbReference>
<dbReference type="SUPFAM" id="SSF82829">
    <property type="entry name" value="MesJ substrate recognition domain-like"/>
    <property type="match status" value="1"/>
</dbReference>
<dbReference type="PANTHER" id="PTHR43033:SF1">
    <property type="entry name" value="TRNA(ILE)-LYSIDINE SYNTHASE-RELATED"/>
    <property type="match status" value="1"/>
</dbReference>
<evidence type="ECO:0000256" key="8">
    <source>
        <dbReference type="HAMAP-Rule" id="MF_01161"/>
    </source>
</evidence>
<evidence type="ECO:0000256" key="4">
    <source>
        <dbReference type="ARBA" id="ARBA00022694"/>
    </source>
</evidence>
<keyword evidence="6 8" id="KW-0067">ATP-binding</keyword>
<accession>A0ABS5PQ02</accession>
<protein>
    <recommendedName>
        <fullName evidence="8">tRNA(Ile)-lysidine synthase</fullName>
        <ecNumber evidence="8">6.3.4.19</ecNumber>
    </recommendedName>
    <alternativeName>
        <fullName evidence="8">tRNA(Ile)-2-lysyl-cytidine synthase</fullName>
    </alternativeName>
    <alternativeName>
        <fullName evidence="8">tRNA(Ile)-lysidine synthetase</fullName>
    </alternativeName>
</protein>
<comment type="caution">
    <text evidence="10">The sequence shown here is derived from an EMBL/GenBank/DDBJ whole genome shotgun (WGS) entry which is preliminary data.</text>
</comment>
<keyword evidence="4 8" id="KW-0819">tRNA processing</keyword>
<dbReference type="Pfam" id="PF11734">
    <property type="entry name" value="TilS_C"/>
    <property type="match status" value="1"/>
</dbReference>
<dbReference type="EMBL" id="JAHBCL010000018">
    <property type="protein sequence ID" value="MBS7527243.1"/>
    <property type="molecule type" value="Genomic_DNA"/>
</dbReference>
<dbReference type="InterPro" id="IPR012094">
    <property type="entry name" value="tRNA_Ile_lys_synt"/>
</dbReference>
<evidence type="ECO:0000256" key="5">
    <source>
        <dbReference type="ARBA" id="ARBA00022741"/>
    </source>
</evidence>
<sequence>MIEQVKTTIEKHQLIKPGDHIVIGVSGGPDSMALLHLLLRLRSTWHLSIEALHVHHGLRGDAADGDLAYVKRFCEAYDVPCHFFKEDIRRIAEQSGTSIEEAGRNVRYHHLEAVRSAVGADSIAVAHHMNDVVETFFINLFRGAGIDGLAAIAYRREPYIIRPLLDVSRQNIEAYCAANGIDPRYDETNQQDIYYRNGVRQKLIPYIKTTFDPNIEQKIYRTTQLFKEEKRFWQNHTRQLSERYVKKFNGGIGIALTHFEALETAEKRHLLRQMIADVRGDVRNLPAMRIDAMIELKEAGKRIDIDDQWLMIRNAETIEILMRSMFDANKDEIVPCIETELLTMTADAQYNRKDCEIIVDADCIVGNLEVRHRKPGDRFSPLGMSGTKKLKDFLIDLKVPQYRRDKLWLVCDAEKIIWIPEYRMSDRVKVTKNTEKLMIIRI</sequence>
<comment type="similarity">
    <text evidence="8">Belongs to the tRNA(Ile)-lysidine synthase family.</text>
</comment>
<dbReference type="Gene3D" id="1.20.59.20">
    <property type="match status" value="1"/>
</dbReference>
<dbReference type="InterPro" id="IPR011063">
    <property type="entry name" value="TilS/TtcA_N"/>
</dbReference>
<dbReference type="NCBIfam" id="TIGR02432">
    <property type="entry name" value="lysidine_TilS_N"/>
    <property type="match status" value="1"/>
</dbReference>
<dbReference type="SMART" id="SM00977">
    <property type="entry name" value="TilS_C"/>
    <property type="match status" value="1"/>
</dbReference>
<evidence type="ECO:0000313" key="11">
    <source>
        <dbReference type="Proteomes" id="UP000746471"/>
    </source>
</evidence>
<evidence type="ECO:0000256" key="7">
    <source>
        <dbReference type="ARBA" id="ARBA00048539"/>
    </source>
</evidence>
<dbReference type="Gene3D" id="3.50.40.10">
    <property type="entry name" value="Phenylalanyl-trna Synthetase, Chain B, domain 3"/>
    <property type="match status" value="1"/>
</dbReference>
<evidence type="ECO:0000256" key="2">
    <source>
        <dbReference type="ARBA" id="ARBA00022490"/>
    </source>
</evidence>
<keyword evidence="2 8" id="KW-0963">Cytoplasm</keyword>
<feature type="domain" description="Lysidine-tRNA(Ile) synthetase C-terminal" evidence="9">
    <location>
        <begin position="368"/>
        <end position="442"/>
    </location>
</feature>
<dbReference type="PANTHER" id="PTHR43033">
    <property type="entry name" value="TRNA(ILE)-LYSIDINE SYNTHASE-RELATED"/>
    <property type="match status" value="1"/>
</dbReference>
<keyword evidence="3 8" id="KW-0436">Ligase</keyword>
<dbReference type="InterPro" id="IPR020825">
    <property type="entry name" value="Phe-tRNA_synthase-like_B3/B4"/>
</dbReference>
<dbReference type="CDD" id="cd01992">
    <property type="entry name" value="TilS_N"/>
    <property type="match status" value="1"/>
</dbReference>
<comment type="subcellular location">
    <subcellularLocation>
        <location evidence="1 8">Cytoplasm</location>
    </subcellularLocation>
</comment>
<dbReference type="RefSeq" id="WP_213237104.1">
    <property type="nucleotide sequence ID" value="NZ_JAHBCL010000018.1"/>
</dbReference>
<dbReference type="GO" id="GO:0032267">
    <property type="term" value="F:tRNA(Ile)-lysidine synthase activity"/>
    <property type="evidence" value="ECO:0007669"/>
    <property type="project" value="UniProtKB-EC"/>
</dbReference>
<dbReference type="Proteomes" id="UP000746471">
    <property type="component" value="Unassembled WGS sequence"/>
</dbReference>
<gene>
    <name evidence="8 10" type="primary">tilS</name>
    <name evidence="10" type="ORF">KHM83_11175</name>
</gene>
<proteinExistence type="inferred from homology"/>
<comment type="catalytic activity">
    <reaction evidence="7 8">
        <text>cytidine(34) in tRNA(Ile2) + L-lysine + ATP = lysidine(34) in tRNA(Ile2) + AMP + diphosphate + H(+)</text>
        <dbReference type="Rhea" id="RHEA:43744"/>
        <dbReference type="Rhea" id="RHEA-COMP:10625"/>
        <dbReference type="Rhea" id="RHEA-COMP:10670"/>
        <dbReference type="ChEBI" id="CHEBI:15378"/>
        <dbReference type="ChEBI" id="CHEBI:30616"/>
        <dbReference type="ChEBI" id="CHEBI:32551"/>
        <dbReference type="ChEBI" id="CHEBI:33019"/>
        <dbReference type="ChEBI" id="CHEBI:82748"/>
        <dbReference type="ChEBI" id="CHEBI:83665"/>
        <dbReference type="ChEBI" id="CHEBI:456215"/>
        <dbReference type="EC" id="6.3.4.19"/>
    </reaction>
</comment>
<dbReference type="InterPro" id="IPR014729">
    <property type="entry name" value="Rossmann-like_a/b/a_fold"/>
</dbReference>
<reference evidence="10 11" key="1">
    <citation type="submission" date="2021-05" db="EMBL/GenBank/DDBJ databases">
        <title>Fusibacter ferrireducens sp. nov., an anaerobic, sulfur- and Fe-reducing bacterium isolated from the mangrove sediment.</title>
        <authorList>
            <person name="Qiu D."/>
        </authorList>
    </citation>
    <scope>NUCLEOTIDE SEQUENCE [LARGE SCALE GENOMIC DNA]</scope>
    <source>
        <strain evidence="10 11">DSM 12116</strain>
    </source>
</reference>
<dbReference type="HAMAP" id="MF_01161">
    <property type="entry name" value="tRNA_Ile_lys_synt"/>
    <property type="match status" value="1"/>
</dbReference>
<keyword evidence="5 8" id="KW-0547">Nucleotide-binding</keyword>
<dbReference type="InterPro" id="IPR012795">
    <property type="entry name" value="tRNA_Ile_lys_synt_N"/>
</dbReference>
<dbReference type="SUPFAM" id="SSF52402">
    <property type="entry name" value="Adenine nucleotide alpha hydrolases-like"/>
    <property type="match status" value="1"/>
</dbReference>
<organism evidence="10 11">
    <name type="scientific">Fusibacter paucivorans</name>
    <dbReference type="NCBI Taxonomy" id="76009"/>
    <lineage>
        <taxon>Bacteria</taxon>
        <taxon>Bacillati</taxon>
        <taxon>Bacillota</taxon>
        <taxon>Clostridia</taxon>
        <taxon>Eubacteriales</taxon>
        <taxon>Eubacteriales Family XII. Incertae Sedis</taxon>
        <taxon>Fusibacter</taxon>
    </lineage>
</organism>
<evidence type="ECO:0000259" key="9">
    <source>
        <dbReference type="SMART" id="SM00977"/>
    </source>
</evidence>
<dbReference type="SUPFAM" id="SSF56037">
    <property type="entry name" value="PheT/TilS domain"/>
    <property type="match status" value="1"/>
</dbReference>
<comment type="function">
    <text evidence="8">Ligates lysine onto the cytidine present at position 34 of the AUA codon-specific tRNA(Ile) that contains the anticodon CAU, in an ATP-dependent manner. Cytidine is converted to lysidine, thus changing the amino acid specificity of the tRNA from methionine to isoleucine.</text>
</comment>